<feature type="domain" description="Phage capsid-like C-terminal" evidence="2">
    <location>
        <begin position="45"/>
        <end position="341"/>
    </location>
</feature>
<evidence type="ECO:0000259" key="2">
    <source>
        <dbReference type="Pfam" id="PF05065"/>
    </source>
</evidence>
<gene>
    <name evidence="3" type="ORF">Aph01nite_43690</name>
</gene>
<proteinExistence type="predicted"/>
<dbReference type="InterPro" id="IPR024455">
    <property type="entry name" value="Phage_capsid"/>
</dbReference>
<comment type="caution">
    <text evidence="3">The sequence shown here is derived from an EMBL/GenBank/DDBJ whole genome shotgun (WGS) entry which is preliminary data.</text>
</comment>
<protein>
    <recommendedName>
        <fullName evidence="2">Phage capsid-like C-terminal domain-containing protein</fullName>
    </recommendedName>
</protein>
<evidence type="ECO:0000313" key="4">
    <source>
        <dbReference type="Proteomes" id="UP000640052"/>
    </source>
</evidence>
<dbReference type="EMBL" id="BOOA01000035">
    <property type="protein sequence ID" value="GIH26059.1"/>
    <property type="molecule type" value="Genomic_DNA"/>
</dbReference>
<dbReference type="SUPFAM" id="SSF56563">
    <property type="entry name" value="Major capsid protein gp5"/>
    <property type="match status" value="1"/>
</dbReference>
<organism evidence="3 4">
    <name type="scientific">Acrocarpospora phusangensis</name>
    <dbReference type="NCBI Taxonomy" id="1070424"/>
    <lineage>
        <taxon>Bacteria</taxon>
        <taxon>Bacillati</taxon>
        <taxon>Actinomycetota</taxon>
        <taxon>Actinomycetes</taxon>
        <taxon>Streptosporangiales</taxon>
        <taxon>Streptosporangiaceae</taxon>
        <taxon>Acrocarpospora</taxon>
    </lineage>
</organism>
<name>A0A919ULJ8_9ACTN</name>
<reference evidence="3" key="1">
    <citation type="submission" date="2021-01" db="EMBL/GenBank/DDBJ databases">
        <title>Whole genome shotgun sequence of Acrocarpospora phusangensis NBRC 108782.</title>
        <authorList>
            <person name="Komaki H."/>
            <person name="Tamura T."/>
        </authorList>
    </citation>
    <scope>NUCLEOTIDE SEQUENCE</scope>
    <source>
        <strain evidence="3">NBRC 108782</strain>
    </source>
</reference>
<dbReference type="InterPro" id="IPR054612">
    <property type="entry name" value="Phage_capsid-like_C"/>
</dbReference>
<accession>A0A919ULJ8</accession>
<dbReference type="Proteomes" id="UP000640052">
    <property type="component" value="Unassembled WGS sequence"/>
</dbReference>
<comment type="subcellular location">
    <subcellularLocation>
        <location evidence="1">Virion</location>
    </subcellularLocation>
</comment>
<sequence length="343" mass="37149">MARKSGWLAPIGWMPEPGDLIGYRKDGRPIYLAGGGAVNNVDDWIPEEFSGEVIQRVNQMSVVERFARPWAMSTLTRSVPRSAGMDVEGIAKGGTYGEDTSNNDEVILRARKMGKALRLDDEDLQDSTLVDILNTKKRDWATSYAKFYDQACLGTTGAENGTTILFTSLYKSLRTTNSETGYTADANYVASASGSAVTYANLSNVLGLAEQGDYWDDSQALVIAHPGYKQKLRGIVDSQQRPIFVEGQGGDKGTPSTLFGHEIAWSLGAKTHATNTSNPTGNQLLIVGNRDYLYKGVRSGPESYVAGADTGIGFLTDQAVLKIRSRRGFAVAHEAAFAVLEDL</sequence>
<dbReference type="RefSeq" id="WP_204042750.1">
    <property type="nucleotide sequence ID" value="NZ_BOOA01000035.1"/>
</dbReference>
<keyword evidence="4" id="KW-1185">Reference proteome</keyword>
<dbReference type="NCBIfam" id="TIGR01554">
    <property type="entry name" value="major_cap_HK97"/>
    <property type="match status" value="1"/>
</dbReference>
<evidence type="ECO:0000313" key="3">
    <source>
        <dbReference type="EMBL" id="GIH26059.1"/>
    </source>
</evidence>
<dbReference type="Pfam" id="PF05065">
    <property type="entry name" value="Phage_capsid"/>
    <property type="match status" value="1"/>
</dbReference>
<evidence type="ECO:0000256" key="1">
    <source>
        <dbReference type="ARBA" id="ARBA00004328"/>
    </source>
</evidence>
<dbReference type="AlphaFoldDB" id="A0A919ULJ8"/>